<dbReference type="Proteomes" id="UP000663828">
    <property type="component" value="Unassembled WGS sequence"/>
</dbReference>
<dbReference type="EMBL" id="CAJNOR010002154">
    <property type="protein sequence ID" value="CAF1255134.1"/>
    <property type="molecule type" value="Genomic_DNA"/>
</dbReference>
<dbReference type="AlphaFoldDB" id="A0A815ABH3"/>
<evidence type="ECO:0008006" key="4">
    <source>
        <dbReference type="Google" id="ProtNLM"/>
    </source>
</evidence>
<accession>A0A815ABH3</accession>
<comment type="caution">
    <text evidence="1">The sequence shown here is derived from an EMBL/GenBank/DDBJ whole genome shotgun (WGS) entry which is preliminary data.</text>
</comment>
<dbReference type="EMBL" id="CAJNOJ010000344">
    <property type="protein sequence ID" value="CAF1409422.1"/>
    <property type="molecule type" value="Genomic_DNA"/>
</dbReference>
<organism evidence="1 3">
    <name type="scientific">Adineta ricciae</name>
    <name type="common">Rotifer</name>
    <dbReference type="NCBI Taxonomy" id="249248"/>
    <lineage>
        <taxon>Eukaryota</taxon>
        <taxon>Metazoa</taxon>
        <taxon>Spiralia</taxon>
        <taxon>Gnathifera</taxon>
        <taxon>Rotifera</taxon>
        <taxon>Eurotatoria</taxon>
        <taxon>Bdelloidea</taxon>
        <taxon>Adinetida</taxon>
        <taxon>Adinetidae</taxon>
        <taxon>Adineta</taxon>
    </lineage>
</organism>
<evidence type="ECO:0000313" key="1">
    <source>
        <dbReference type="EMBL" id="CAF1255134.1"/>
    </source>
</evidence>
<protein>
    <recommendedName>
        <fullName evidence="4">Apple domain-containing protein</fullName>
    </recommendedName>
</protein>
<sequence length="261" mass="28533">MGQDGRSFKMYVYHGWQLQCTNTTCLPYMTITGLDIRHCQATCLAQLPCQGLCFSYSTLNCQLFANVWNQNNNLLTNTHTVTMFVVLGTRTPSEPTTTSTMSPSTSSTTTTTTTTYITLVAGIQNYAIEVATNGYHGIQKFRYYSLTKYSGYLSIGYPVVYLSGTTFSGSYVNNAWYALHAGCGNSNGIASCTGLCKAFNQNYTNITSDCGTGFPGSVTTYVNPDRAVYTPTDTSSTPWSDYGQASTCYNPMIYCACTTFP</sequence>
<reference evidence="1" key="1">
    <citation type="submission" date="2021-02" db="EMBL/GenBank/DDBJ databases">
        <authorList>
            <person name="Nowell W R."/>
        </authorList>
    </citation>
    <scope>NUCLEOTIDE SEQUENCE</scope>
</reference>
<name>A0A815ABH3_ADIRI</name>
<gene>
    <name evidence="2" type="ORF">EDS130_LOCUS36606</name>
    <name evidence="1" type="ORF">XAT740_LOCUS26473</name>
</gene>
<evidence type="ECO:0000313" key="3">
    <source>
        <dbReference type="Proteomes" id="UP000663828"/>
    </source>
</evidence>
<evidence type="ECO:0000313" key="2">
    <source>
        <dbReference type="EMBL" id="CAF1409422.1"/>
    </source>
</evidence>
<keyword evidence="3" id="KW-1185">Reference proteome</keyword>
<dbReference type="Proteomes" id="UP000663852">
    <property type="component" value="Unassembled WGS sequence"/>
</dbReference>
<dbReference type="OrthoDB" id="10048920at2759"/>
<proteinExistence type="predicted"/>